<dbReference type="EMBL" id="JARHUD010000003">
    <property type="protein sequence ID" value="MDF2095561.1"/>
    <property type="molecule type" value="Genomic_DNA"/>
</dbReference>
<feature type="signal peptide" evidence="6">
    <location>
        <begin position="1"/>
        <end position="19"/>
    </location>
</feature>
<reference evidence="8 9" key="1">
    <citation type="submission" date="2023-03" db="EMBL/GenBank/DDBJ databases">
        <title>Fodinicurvata sp. CAU 1616 isolated from sea sendiment.</title>
        <authorList>
            <person name="Kim W."/>
        </authorList>
    </citation>
    <scope>NUCLEOTIDE SEQUENCE [LARGE SCALE GENOMIC DNA]</scope>
    <source>
        <strain evidence="8 9">CAU 1616</strain>
    </source>
</reference>
<feature type="domain" description="Glycosyltransferase 2-like" evidence="7">
    <location>
        <begin position="10"/>
        <end position="109"/>
    </location>
</feature>
<dbReference type="SUPFAM" id="SSF53448">
    <property type="entry name" value="Nucleotide-diphospho-sugar transferases"/>
    <property type="match status" value="1"/>
</dbReference>
<keyword evidence="3" id="KW-0328">Glycosyltransferase</keyword>
<evidence type="ECO:0000256" key="1">
    <source>
        <dbReference type="ARBA" id="ARBA00004236"/>
    </source>
</evidence>
<dbReference type="Gene3D" id="3.90.550.10">
    <property type="entry name" value="Spore Coat Polysaccharide Biosynthesis Protein SpsA, Chain A"/>
    <property type="match status" value="1"/>
</dbReference>
<organism evidence="8 9">
    <name type="scientific">Aquibaculum arenosum</name>
    <dbReference type="NCBI Taxonomy" id="3032591"/>
    <lineage>
        <taxon>Bacteria</taxon>
        <taxon>Pseudomonadati</taxon>
        <taxon>Pseudomonadota</taxon>
        <taxon>Alphaproteobacteria</taxon>
        <taxon>Rhodospirillales</taxon>
        <taxon>Rhodovibrionaceae</taxon>
        <taxon>Aquibaculum</taxon>
    </lineage>
</organism>
<dbReference type="Proteomes" id="UP001215503">
    <property type="component" value="Unassembled WGS sequence"/>
</dbReference>
<protein>
    <submittedName>
        <fullName evidence="8">TIGR04283 family arsenosugar biosynthesis glycosyltransferase</fullName>
    </submittedName>
</protein>
<sequence length="239" mass="26459">MARNAPRLAVVIPALNAAACLPATLAALRADWLALEIFVVDGGSSDDTAGIAERFGCRSLTSPAGRGRQLAAGAEAAIASGAEWLFFLHADSFPAGPWVEALRSFIDDPANRRRAGYLRLRFISPAPQARRVERLAAWRAAWFGLPYGDQGMVIAAAFYQDLGGYPDWPLMEDVALVRRIGRKRLFALPATVCTSAQRYEREGWWRRPWRNLTCLGLYHLGVPPERLVRRYEGRRSAPP</sequence>
<evidence type="ECO:0000259" key="7">
    <source>
        <dbReference type="Pfam" id="PF00535"/>
    </source>
</evidence>
<evidence type="ECO:0000256" key="6">
    <source>
        <dbReference type="SAM" id="SignalP"/>
    </source>
</evidence>
<dbReference type="InterPro" id="IPR001173">
    <property type="entry name" value="Glyco_trans_2-like"/>
</dbReference>
<dbReference type="InterPro" id="IPR029044">
    <property type="entry name" value="Nucleotide-diphossugar_trans"/>
</dbReference>
<gene>
    <name evidence="8" type="ORF">P2G67_06195</name>
</gene>
<dbReference type="NCBIfam" id="TIGR04283">
    <property type="entry name" value="glyco_like_mftF"/>
    <property type="match status" value="1"/>
</dbReference>
<dbReference type="RefSeq" id="WP_275821109.1">
    <property type="nucleotide sequence ID" value="NZ_JARHUD010000003.1"/>
</dbReference>
<comment type="caution">
    <text evidence="8">The sequence shown here is derived from an EMBL/GenBank/DDBJ whole genome shotgun (WGS) entry which is preliminary data.</text>
</comment>
<feature type="chain" id="PRO_5045565009" evidence="6">
    <location>
        <begin position="20"/>
        <end position="239"/>
    </location>
</feature>
<evidence type="ECO:0000256" key="2">
    <source>
        <dbReference type="ARBA" id="ARBA00022475"/>
    </source>
</evidence>
<dbReference type="PANTHER" id="PTHR43646">
    <property type="entry name" value="GLYCOSYLTRANSFERASE"/>
    <property type="match status" value="1"/>
</dbReference>
<dbReference type="CDD" id="cd02522">
    <property type="entry name" value="GT_2_like_a"/>
    <property type="match status" value="1"/>
</dbReference>
<proteinExistence type="predicted"/>
<keyword evidence="2" id="KW-1003">Cell membrane</keyword>
<evidence type="ECO:0000256" key="5">
    <source>
        <dbReference type="ARBA" id="ARBA00023136"/>
    </source>
</evidence>
<keyword evidence="9" id="KW-1185">Reference proteome</keyword>
<evidence type="ECO:0000313" key="8">
    <source>
        <dbReference type="EMBL" id="MDF2095561.1"/>
    </source>
</evidence>
<dbReference type="Pfam" id="PF00535">
    <property type="entry name" value="Glycos_transf_2"/>
    <property type="match status" value="1"/>
</dbReference>
<dbReference type="InterPro" id="IPR026461">
    <property type="entry name" value="Trfase_2_rSAM/seldom_assoc"/>
</dbReference>
<comment type="subcellular location">
    <subcellularLocation>
        <location evidence="1">Cell membrane</location>
    </subcellularLocation>
</comment>
<evidence type="ECO:0000256" key="3">
    <source>
        <dbReference type="ARBA" id="ARBA00022676"/>
    </source>
</evidence>
<accession>A0ABT5YL61</accession>
<keyword evidence="6" id="KW-0732">Signal</keyword>
<keyword evidence="4" id="KW-0808">Transferase</keyword>
<dbReference type="PANTHER" id="PTHR43646:SF2">
    <property type="entry name" value="GLYCOSYLTRANSFERASE 2-LIKE DOMAIN-CONTAINING PROTEIN"/>
    <property type="match status" value="1"/>
</dbReference>
<name>A0ABT5YL61_9PROT</name>
<evidence type="ECO:0000313" key="9">
    <source>
        <dbReference type="Proteomes" id="UP001215503"/>
    </source>
</evidence>
<evidence type="ECO:0000256" key="4">
    <source>
        <dbReference type="ARBA" id="ARBA00022679"/>
    </source>
</evidence>
<keyword evidence="5" id="KW-0472">Membrane</keyword>